<dbReference type="OrthoDB" id="70224at2759"/>
<dbReference type="Pfam" id="PF04127">
    <property type="entry name" value="DFP"/>
    <property type="match status" value="1"/>
</dbReference>
<keyword evidence="4" id="KW-1185">Reference proteome</keyword>
<gene>
    <name evidence="3" type="ORF">CAUJ_LOCUS3642</name>
</gene>
<evidence type="ECO:0000313" key="4">
    <source>
        <dbReference type="Proteomes" id="UP000835052"/>
    </source>
</evidence>
<evidence type="ECO:0000256" key="1">
    <source>
        <dbReference type="ARBA" id="ARBA00005703"/>
    </source>
</evidence>
<dbReference type="PANTHER" id="PTHR12290">
    <property type="entry name" value="CORNICHON-RELATED"/>
    <property type="match status" value="1"/>
</dbReference>
<dbReference type="Proteomes" id="UP000835052">
    <property type="component" value="Unassembled WGS sequence"/>
</dbReference>
<dbReference type="EMBL" id="CAJGYM010000007">
    <property type="protein sequence ID" value="CAD6187723.1"/>
    <property type="molecule type" value="Genomic_DNA"/>
</dbReference>
<accession>A0A8S1GXW0</accession>
<sequence length="284" mass="32225">MTLLKDVESGLHEFLKNNSTRRVAFITSGGTQVPLEKNMVRFIDNFSMGTRGAVSAEFFLRGGYAVIFMHREDSLKPFSRRFNNLFDSLEIAGDEVVCQLPGLKEAVQDHRTYSDRIFYVSFKTLDQYMSSLEKVCNEVKHFGSLVLVYLAAAVSDFYVTQETMPTHKMSSDKDLSLRLSLAPKVIERVVNSYVPHAFVTSFKLETDEGKLIPKAAAALEKYKHQLVIANILESRKRRVVFVQRNADAEVITLSPEKLAQGAEIEELIIDRLTQLHEDFIAHNN</sequence>
<proteinExistence type="inferred from homology"/>
<dbReference type="GO" id="GO:0015937">
    <property type="term" value="P:coenzyme A biosynthetic process"/>
    <property type="evidence" value="ECO:0007669"/>
    <property type="project" value="UniProtKB-ARBA"/>
</dbReference>
<name>A0A8S1GXW0_9PELO</name>
<feature type="domain" description="DNA/pantothenate metabolism flavoprotein C-terminal" evidence="2">
    <location>
        <begin position="140"/>
        <end position="246"/>
    </location>
</feature>
<evidence type="ECO:0000313" key="3">
    <source>
        <dbReference type="EMBL" id="CAD6187723.1"/>
    </source>
</evidence>
<dbReference type="InterPro" id="IPR007085">
    <property type="entry name" value="DNA/pantothenate-metab_flavo_C"/>
</dbReference>
<dbReference type="SUPFAM" id="SSF102645">
    <property type="entry name" value="CoaB-like"/>
    <property type="match status" value="1"/>
</dbReference>
<evidence type="ECO:0000259" key="2">
    <source>
        <dbReference type="Pfam" id="PF04127"/>
    </source>
</evidence>
<organism evidence="3 4">
    <name type="scientific">Caenorhabditis auriculariae</name>
    <dbReference type="NCBI Taxonomy" id="2777116"/>
    <lineage>
        <taxon>Eukaryota</taxon>
        <taxon>Metazoa</taxon>
        <taxon>Ecdysozoa</taxon>
        <taxon>Nematoda</taxon>
        <taxon>Chromadorea</taxon>
        <taxon>Rhabditida</taxon>
        <taxon>Rhabditina</taxon>
        <taxon>Rhabditomorpha</taxon>
        <taxon>Rhabditoidea</taxon>
        <taxon>Rhabditidae</taxon>
        <taxon>Peloderinae</taxon>
        <taxon>Caenorhabditis</taxon>
    </lineage>
</organism>
<reference evidence="3" key="1">
    <citation type="submission" date="2020-10" db="EMBL/GenBank/DDBJ databases">
        <authorList>
            <person name="Kikuchi T."/>
        </authorList>
    </citation>
    <scope>NUCLEOTIDE SEQUENCE</scope>
    <source>
        <strain evidence="3">NKZ352</strain>
    </source>
</reference>
<dbReference type="InterPro" id="IPR035929">
    <property type="entry name" value="CoaB-like_sf"/>
</dbReference>
<comment type="caution">
    <text evidence="3">The sequence shown here is derived from an EMBL/GenBank/DDBJ whole genome shotgun (WGS) entry which is preliminary data.</text>
</comment>
<protein>
    <recommendedName>
        <fullName evidence="2">DNA/pantothenate metabolism flavoprotein C-terminal domain-containing protein</fullName>
    </recommendedName>
</protein>
<dbReference type="GO" id="GO:0003824">
    <property type="term" value="F:catalytic activity"/>
    <property type="evidence" value="ECO:0007669"/>
    <property type="project" value="UniProtKB-ARBA"/>
</dbReference>
<dbReference type="AlphaFoldDB" id="A0A8S1GXW0"/>
<dbReference type="Gene3D" id="3.40.50.10300">
    <property type="entry name" value="CoaB-like"/>
    <property type="match status" value="1"/>
</dbReference>
<comment type="similarity">
    <text evidence="1">Belongs to the PPC synthetase family.</text>
</comment>